<dbReference type="EMBL" id="CP038254">
    <property type="protein sequence ID" value="QBR83262.1"/>
    <property type="molecule type" value="Genomic_DNA"/>
</dbReference>
<protein>
    <submittedName>
        <fullName evidence="1">Uncharacterized protein</fullName>
    </submittedName>
</protein>
<proteinExistence type="predicted"/>
<evidence type="ECO:0000313" key="1">
    <source>
        <dbReference type="EMBL" id="QBR83262.1"/>
    </source>
</evidence>
<gene>
    <name evidence="1" type="ORF">E3983_02140</name>
</gene>
<name>A0AAX1EEG5_9GAMM</name>
<dbReference type="AlphaFoldDB" id="A0AAX1EEG5"/>
<sequence length="66" mass="7275">MSAVQLKVIFLQKAGILVCFATFLKKDFKKEKTVLGCFEFGKLLSNCIGVSGKFRLDLANNMNISG</sequence>
<accession>A0AAX1EEG5</accession>
<dbReference type="Proteomes" id="UP000295517">
    <property type="component" value="Chromosome"/>
</dbReference>
<evidence type="ECO:0000313" key="2">
    <source>
        <dbReference type="Proteomes" id="UP000295517"/>
    </source>
</evidence>
<organism evidence="1 2">
    <name type="scientific">Legionella israelensis</name>
    <dbReference type="NCBI Taxonomy" id="454"/>
    <lineage>
        <taxon>Bacteria</taxon>
        <taxon>Pseudomonadati</taxon>
        <taxon>Pseudomonadota</taxon>
        <taxon>Gammaproteobacteria</taxon>
        <taxon>Legionellales</taxon>
        <taxon>Legionellaceae</taxon>
        <taxon>Legionella</taxon>
    </lineage>
</organism>
<dbReference type="RefSeq" id="WP_058502922.1">
    <property type="nucleotide sequence ID" value="NZ_CAAAJA010000009.1"/>
</dbReference>
<reference evidence="1 2" key="1">
    <citation type="submission" date="2019-03" db="EMBL/GenBank/DDBJ databases">
        <title>Diverse conjugative elements silence natural transformation in Legionella species.</title>
        <authorList>
            <person name="Durieux I."/>
            <person name="Ginevra C."/>
            <person name="Attaiech L."/>
            <person name="Picq K."/>
            <person name="Juan P.A."/>
            <person name="Jarraud S."/>
            <person name="Charpentier X."/>
        </authorList>
    </citation>
    <scope>NUCLEOTIDE SEQUENCE [LARGE SCALE GENOMIC DNA]</scope>
    <source>
        <strain evidence="1 2">HL-0427-4011</strain>
    </source>
</reference>